<sequence length="56" mass="6702">MFGYRLFGEEHICKGYLPLHFLCIFSYLLYVYIYICVCVCVCVCEYIHTYTQNTVL</sequence>
<keyword evidence="1" id="KW-0812">Transmembrane</keyword>
<reference evidence="2" key="1">
    <citation type="submission" date="2014-11" db="EMBL/GenBank/DDBJ databases">
        <authorList>
            <person name="Amaro Gonzalez C."/>
        </authorList>
    </citation>
    <scope>NUCLEOTIDE SEQUENCE</scope>
</reference>
<keyword evidence="1" id="KW-0472">Membrane</keyword>
<name>A0A0E9W5V4_ANGAN</name>
<reference evidence="2" key="2">
    <citation type="journal article" date="2015" name="Fish Shellfish Immunol.">
        <title>Early steps in the European eel (Anguilla anguilla)-Vibrio vulnificus interaction in the gills: Role of the RtxA13 toxin.</title>
        <authorList>
            <person name="Callol A."/>
            <person name="Pajuelo D."/>
            <person name="Ebbesson L."/>
            <person name="Teles M."/>
            <person name="MacKenzie S."/>
            <person name="Amaro C."/>
        </authorList>
    </citation>
    <scope>NUCLEOTIDE SEQUENCE</scope>
</reference>
<evidence type="ECO:0000256" key="1">
    <source>
        <dbReference type="SAM" id="Phobius"/>
    </source>
</evidence>
<proteinExistence type="predicted"/>
<accession>A0A0E9W5V4</accession>
<dbReference type="EMBL" id="GBXM01023734">
    <property type="protein sequence ID" value="JAH84843.1"/>
    <property type="molecule type" value="Transcribed_RNA"/>
</dbReference>
<protein>
    <submittedName>
        <fullName evidence="2">Uncharacterized protein</fullName>
    </submittedName>
</protein>
<organism evidence="2">
    <name type="scientific">Anguilla anguilla</name>
    <name type="common">European freshwater eel</name>
    <name type="synonym">Muraena anguilla</name>
    <dbReference type="NCBI Taxonomy" id="7936"/>
    <lineage>
        <taxon>Eukaryota</taxon>
        <taxon>Metazoa</taxon>
        <taxon>Chordata</taxon>
        <taxon>Craniata</taxon>
        <taxon>Vertebrata</taxon>
        <taxon>Euteleostomi</taxon>
        <taxon>Actinopterygii</taxon>
        <taxon>Neopterygii</taxon>
        <taxon>Teleostei</taxon>
        <taxon>Anguilliformes</taxon>
        <taxon>Anguillidae</taxon>
        <taxon>Anguilla</taxon>
    </lineage>
</organism>
<feature type="transmembrane region" description="Helical" evidence="1">
    <location>
        <begin position="21"/>
        <end position="48"/>
    </location>
</feature>
<dbReference type="AlphaFoldDB" id="A0A0E9W5V4"/>
<evidence type="ECO:0000313" key="2">
    <source>
        <dbReference type="EMBL" id="JAH84843.1"/>
    </source>
</evidence>
<keyword evidence="1" id="KW-1133">Transmembrane helix</keyword>